<feature type="compositionally biased region" description="Polar residues" evidence="1">
    <location>
        <begin position="110"/>
        <end position="122"/>
    </location>
</feature>
<keyword evidence="4" id="KW-1185">Reference proteome</keyword>
<feature type="region of interest" description="Disordered" evidence="1">
    <location>
        <begin position="394"/>
        <end position="448"/>
    </location>
</feature>
<feature type="region of interest" description="Disordered" evidence="1">
    <location>
        <begin position="315"/>
        <end position="378"/>
    </location>
</feature>
<keyword evidence="2" id="KW-1133">Transmembrane helix</keyword>
<dbReference type="EMBL" id="NAJN01000435">
    <property type="protein sequence ID" value="TKA73417.1"/>
    <property type="molecule type" value="Genomic_DNA"/>
</dbReference>
<proteinExistence type="predicted"/>
<feature type="compositionally biased region" description="Basic residues" evidence="1">
    <location>
        <begin position="419"/>
        <end position="428"/>
    </location>
</feature>
<feature type="compositionally biased region" description="Low complexity" evidence="1">
    <location>
        <begin position="224"/>
        <end position="234"/>
    </location>
</feature>
<keyword evidence="2" id="KW-0472">Membrane</keyword>
<protein>
    <submittedName>
        <fullName evidence="3">Uncharacterized protein</fullName>
    </submittedName>
</protein>
<dbReference type="OrthoDB" id="5426165at2759"/>
<dbReference type="PROSITE" id="PS51257">
    <property type="entry name" value="PROKAR_LIPOPROTEIN"/>
    <property type="match status" value="1"/>
</dbReference>
<sequence length="448" mass="48844">MGKEFFNGWALWEKMTFVLGCAIVVTIAAGCLKLWYSHWKVRKYTAMAAEKKAQAQATPMVEAQAKAEQDDVEIPFGIRAIESGIEADGVWISRSNTPAASAAGSPTSSVFNQSATRSSTTDIPRLEMPQPTYGSAGNSRSSSGALSAAFDRAVSAEPLSSRPSSPNDAPPVASRRHPPLSFSRYSNSAIMRYSANLNILESHDNNGVEPWQSRKDQTRRSLGDRSSSTSRTSSGEVNEVPSSPDYLSPQPRVWENRGDLDLLQSHRMSHVAETGQLTPRVRRPGHSGEWASIATMKTPSENADYSITPHSPLSAVDPPSPNPFATPTSDFVSSSTPDSHPATTADQAKPLLETYQPQQTLLEDEPSSPVEMADQRRESQIMRKVNSGFEILKPGSLDSVRLDSNPRLSGVDGVAEKRISRRLQKKRRPSVESGRSSVDARRMSTFAE</sequence>
<reference evidence="3 4" key="1">
    <citation type="submission" date="2017-03" db="EMBL/GenBank/DDBJ databases">
        <title>Genomes of endolithic fungi from Antarctica.</title>
        <authorList>
            <person name="Coleine C."/>
            <person name="Masonjones S."/>
            <person name="Stajich J.E."/>
        </authorList>
    </citation>
    <scope>NUCLEOTIDE SEQUENCE [LARGE SCALE GENOMIC DNA]</scope>
    <source>
        <strain evidence="3 4">CCFEE 5187</strain>
    </source>
</reference>
<organism evidence="3 4">
    <name type="scientific">Cryomyces minteri</name>
    <dbReference type="NCBI Taxonomy" id="331657"/>
    <lineage>
        <taxon>Eukaryota</taxon>
        <taxon>Fungi</taxon>
        <taxon>Dikarya</taxon>
        <taxon>Ascomycota</taxon>
        <taxon>Pezizomycotina</taxon>
        <taxon>Dothideomycetes</taxon>
        <taxon>Dothideomycetes incertae sedis</taxon>
        <taxon>Cryomyces</taxon>
    </lineage>
</organism>
<evidence type="ECO:0000256" key="1">
    <source>
        <dbReference type="SAM" id="MobiDB-lite"/>
    </source>
</evidence>
<dbReference type="STRING" id="331657.A0A4U0XC21"/>
<gene>
    <name evidence="3" type="ORF">B0A49_03037</name>
</gene>
<name>A0A4U0XC21_9PEZI</name>
<feature type="compositionally biased region" description="Low complexity" evidence="1">
    <location>
        <begin position="134"/>
        <end position="149"/>
    </location>
</feature>
<keyword evidence="2" id="KW-0812">Transmembrane</keyword>
<feature type="compositionally biased region" description="Polar residues" evidence="1">
    <location>
        <begin position="325"/>
        <end position="346"/>
    </location>
</feature>
<feature type="compositionally biased region" description="Basic and acidic residues" evidence="1">
    <location>
        <begin position="203"/>
        <end position="223"/>
    </location>
</feature>
<evidence type="ECO:0000313" key="3">
    <source>
        <dbReference type="EMBL" id="TKA73417.1"/>
    </source>
</evidence>
<evidence type="ECO:0000313" key="4">
    <source>
        <dbReference type="Proteomes" id="UP000308768"/>
    </source>
</evidence>
<dbReference type="PANTHER" id="PTHR40623:SF2">
    <property type="entry name" value="INTEGRAL MEMBRANE PROTEIN"/>
    <property type="match status" value="1"/>
</dbReference>
<feature type="region of interest" description="Disordered" evidence="1">
    <location>
        <begin position="203"/>
        <end position="253"/>
    </location>
</feature>
<comment type="caution">
    <text evidence="3">The sequence shown here is derived from an EMBL/GenBank/DDBJ whole genome shotgun (WGS) entry which is preliminary data.</text>
</comment>
<evidence type="ECO:0000256" key="2">
    <source>
        <dbReference type="SAM" id="Phobius"/>
    </source>
</evidence>
<accession>A0A4U0XC21</accession>
<dbReference type="AlphaFoldDB" id="A0A4U0XC21"/>
<feature type="compositionally biased region" description="Low complexity" evidence="1">
    <location>
        <begin position="97"/>
        <end position="109"/>
    </location>
</feature>
<feature type="region of interest" description="Disordered" evidence="1">
    <location>
        <begin position="97"/>
        <end position="181"/>
    </location>
</feature>
<dbReference type="PANTHER" id="PTHR40623">
    <property type="entry name" value="INTEGRAL MEMBRANE PROTEIN"/>
    <property type="match status" value="1"/>
</dbReference>
<dbReference type="Proteomes" id="UP000308768">
    <property type="component" value="Unassembled WGS sequence"/>
</dbReference>
<feature type="transmembrane region" description="Helical" evidence="2">
    <location>
        <begin position="15"/>
        <end position="36"/>
    </location>
</feature>